<comment type="caution">
    <text evidence="3">The sequence shown here is derived from an EMBL/GenBank/DDBJ whole genome shotgun (WGS) entry which is preliminary data.</text>
</comment>
<reference evidence="3 4" key="1">
    <citation type="submission" date="2020-01" db="EMBL/GenBank/DDBJ databases">
        <authorList>
            <person name="Gupta K D."/>
        </authorList>
    </citation>
    <scope>NUCLEOTIDE SEQUENCE [LARGE SCALE GENOMIC DNA]</scope>
</reference>
<feature type="compositionally biased region" description="Basic residues" evidence="1">
    <location>
        <begin position="444"/>
        <end position="470"/>
    </location>
</feature>
<keyword evidence="4" id="KW-1185">Reference proteome</keyword>
<sequence length="615" mass="67503">MTFSKVKSTSKARKSKGEAPSGPSPEEFAAMLEFQACLVDDNDKHHHTFKKHDTIAILPNGFSPGDPIEPWEHWVGKIKEIRGERYADESNLVYAKVQWYYNSKDVAGVIKSFDPQVVGQFERIYSDHYDLVEPEAFDGVIPLYKFNEEDPEQTYIPRDSFFRRYTFEYRARNLQPKPGADSCICHTPYNPDDTELANLMHFCPRPSCRRAYHHGCLIAAKSKESPSETSTGATSIRIVPPKGKKDEEDGKSTIAVTRSRSAQKQPEPAKRGRPKRTKQKVEEEDTASLVESASSALIAGLSSRDLRLLACSPDTDEVVDLQDLVPFSLSSALNGLESEEEDQDDEDEDEKDAVAKTESSDEVSAMEVEEEPPKKRRRGRPPKVKPIIAEPDVIRSQPKWKLEPTSPVSSSFPSGATHSLSNTVKKPAFASPTVKKPSSFGKPSKAKGKAKGKAKSSRTTRASQKAKKPKLQPQRVPLATLLSALPPEFLHVATQPMVRGGAFVKGGVSGNVGIITRARRMVYAYLAEAGGGTGGADVEVWEEKVFGMSVDEQAQERAIEWDKENAAQAGPKGIGVGIGGRDSLDIVGLENAIVKIDGSKKPLPLFVCPKCKSAI</sequence>
<evidence type="ECO:0000313" key="4">
    <source>
        <dbReference type="Proteomes" id="UP000467700"/>
    </source>
</evidence>
<dbReference type="GO" id="GO:0003682">
    <property type="term" value="F:chromatin binding"/>
    <property type="evidence" value="ECO:0007669"/>
    <property type="project" value="InterPro"/>
</dbReference>
<evidence type="ECO:0000313" key="3">
    <source>
        <dbReference type="EMBL" id="CAA7266144.1"/>
    </source>
</evidence>
<feature type="compositionally biased region" description="Basic residues" evidence="1">
    <location>
        <begin position="374"/>
        <end position="383"/>
    </location>
</feature>
<dbReference type="PANTHER" id="PTHR46364">
    <property type="entry name" value="OS08G0421900 PROTEIN"/>
    <property type="match status" value="1"/>
</dbReference>
<evidence type="ECO:0000256" key="1">
    <source>
        <dbReference type="SAM" id="MobiDB-lite"/>
    </source>
</evidence>
<dbReference type="AlphaFoldDB" id="A0A8S0VXI3"/>
<feature type="compositionally biased region" description="Polar residues" evidence="1">
    <location>
        <begin position="254"/>
        <end position="264"/>
    </location>
</feature>
<feature type="region of interest" description="Disordered" evidence="1">
    <location>
        <begin position="1"/>
        <end position="25"/>
    </location>
</feature>
<dbReference type="Gene3D" id="2.30.30.490">
    <property type="match status" value="1"/>
</dbReference>
<feature type="region of interest" description="Disordered" evidence="1">
    <location>
        <begin position="222"/>
        <end position="291"/>
    </location>
</feature>
<feature type="domain" description="BAH" evidence="2">
    <location>
        <begin position="47"/>
        <end position="178"/>
    </location>
</feature>
<accession>A0A8S0VXI3</accession>
<name>A0A8S0VXI3_CYCAE</name>
<dbReference type="CDD" id="cd04370">
    <property type="entry name" value="BAH"/>
    <property type="match status" value="1"/>
</dbReference>
<dbReference type="InterPro" id="IPR001025">
    <property type="entry name" value="BAH_dom"/>
</dbReference>
<protein>
    <recommendedName>
        <fullName evidence="2">BAH domain-containing protein</fullName>
    </recommendedName>
</protein>
<dbReference type="EMBL" id="CACVBS010000053">
    <property type="protein sequence ID" value="CAA7266144.1"/>
    <property type="molecule type" value="Genomic_DNA"/>
</dbReference>
<dbReference type="OrthoDB" id="10259622at2759"/>
<dbReference type="Proteomes" id="UP000467700">
    <property type="component" value="Unassembled WGS sequence"/>
</dbReference>
<feature type="compositionally biased region" description="Acidic residues" evidence="1">
    <location>
        <begin position="337"/>
        <end position="351"/>
    </location>
</feature>
<feature type="region of interest" description="Disordered" evidence="1">
    <location>
        <begin position="332"/>
        <end position="474"/>
    </location>
</feature>
<organism evidence="3 4">
    <name type="scientific">Cyclocybe aegerita</name>
    <name type="common">Black poplar mushroom</name>
    <name type="synonym">Agrocybe aegerita</name>
    <dbReference type="NCBI Taxonomy" id="1973307"/>
    <lineage>
        <taxon>Eukaryota</taxon>
        <taxon>Fungi</taxon>
        <taxon>Dikarya</taxon>
        <taxon>Basidiomycota</taxon>
        <taxon>Agaricomycotina</taxon>
        <taxon>Agaricomycetes</taxon>
        <taxon>Agaricomycetidae</taxon>
        <taxon>Agaricales</taxon>
        <taxon>Agaricineae</taxon>
        <taxon>Bolbitiaceae</taxon>
        <taxon>Cyclocybe</taxon>
    </lineage>
</organism>
<dbReference type="InterPro" id="IPR043151">
    <property type="entry name" value="BAH_sf"/>
</dbReference>
<dbReference type="PROSITE" id="PS51038">
    <property type="entry name" value="BAH"/>
    <property type="match status" value="1"/>
</dbReference>
<gene>
    <name evidence="3" type="ORF">AAE3_LOCUS8524</name>
</gene>
<proteinExistence type="predicted"/>
<feature type="compositionally biased region" description="Polar residues" evidence="1">
    <location>
        <begin position="406"/>
        <end position="424"/>
    </location>
</feature>
<evidence type="ECO:0000259" key="2">
    <source>
        <dbReference type="PROSITE" id="PS51038"/>
    </source>
</evidence>